<accession>A0A024TV23</accession>
<dbReference type="PANTHER" id="PTHR47112:SF1">
    <property type="entry name" value="PX DOMAIN-CONTAINING PROTEIN"/>
    <property type="match status" value="1"/>
</dbReference>
<dbReference type="SUPFAM" id="SSF54001">
    <property type="entry name" value="Cysteine proteinases"/>
    <property type="match status" value="1"/>
</dbReference>
<dbReference type="InterPro" id="IPR036871">
    <property type="entry name" value="PX_dom_sf"/>
</dbReference>
<name>A0A024TV23_9STRA</name>
<dbReference type="EMBL" id="KI913972">
    <property type="protein sequence ID" value="ETV97456.1"/>
    <property type="molecule type" value="Genomic_DNA"/>
</dbReference>
<dbReference type="GO" id="GO:0035091">
    <property type="term" value="F:phosphatidylinositol binding"/>
    <property type="evidence" value="ECO:0007669"/>
    <property type="project" value="InterPro"/>
</dbReference>
<feature type="region of interest" description="Disordered" evidence="1">
    <location>
        <begin position="90"/>
        <end position="116"/>
    </location>
</feature>
<dbReference type="GeneID" id="20086436"/>
<dbReference type="AlphaFoldDB" id="A0A024TV23"/>
<dbReference type="Gene3D" id="3.30.1520.10">
    <property type="entry name" value="Phox-like domain"/>
    <property type="match status" value="1"/>
</dbReference>
<dbReference type="Pfam" id="PF00787">
    <property type="entry name" value="PX"/>
    <property type="match status" value="1"/>
</dbReference>
<evidence type="ECO:0000259" key="2">
    <source>
        <dbReference type="PROSITE" id="PS50195"/>
    </source>
</evidence>
<dbReference type="InterPro" id="IPR038765">
    <property type="entry name" value="Papain-like_cys_pep_sf"/>
</dbReference>
<dbReference type="SUPFAM" id="SSF64268">
    <property type="entry name" value="PX domain"/>
    <property type="match status" value="1"/>
</dbReference>
<dbReference type="OrthoDB" id="289113at2759"/>
<gene>
    <name evidence="3" type="ORF">H310_09386</name>
</gene>
<protein>
    <recommendedName>
        <fullName evidence="2">PX domain-containing protein</fullName>
    </recommendedName>
</protein>
<dbReference type="eggNOG" id="ENOG502S1V7">
    <property type="taxonomic scope" value="Eukaryota"/>
</dbReference>
<proteinExistence type="predicted"/>
<evidence type="ECO:0000256" key="1">
    <source>
        <dbReference type="SAM" id="MobiDB-lite"/>
    </source>
</evidence>
<dbReference type="PROSITE" id="PS50195">
    <property type="entry name" value="PX"/>
    <property type="match status" value="1"/>
</dbReference>
<evidence type="ECO:0000313" key="3">
    <source>
        <dbReference type="EMBL" id="ETV97456.1"/>
    </source>
</evidence>
<sequence>MQVVSRLLSCYTGSCFGDAHPADRVLTGRHPCPQLFKLKSIVVHVPLCNSQLRLESTNCKIACLPTGLVKRVVFMYLQGRYEDAIATVDTTDDDASDNDAANSSSDESYRSPINNAQIPPVTATSSITSSMTSMNEAYSFARTAFPDVSNDLSDSDDLGSASLDFKVLQDTYSLTFRKATAAKEMEVVEVKLFMVNKSPSHDSGDMKIVHVLLRDHLWVDIVVSESSPAATPLDTSEVLESHTVFQLHRCETCGDFVNVCMCEGGPSAMKPETIWRREEDIRMDECVMKMKSRHGNDLGDWHDQRPTQHQCTATCDAVLRELSLTLALASEVAQYAQFELTLTSCKRVQDLSDHVYTVFCITVCHGDLKWHISRRFRDFVQLREQLVQELPRAMDLPVLPPKTWLPTIDVKFIQERQLRLEHFLRQLSLRPDTMQSVAFLSFLGAVSSPRLEHEWISGVPRDVIHLRILHRYVETGDILLFQSKNPMSGVQRTMTGAEWDHVAMIVEAPQTEPNRPPKFLLLEATGDGVTLLPLVPRILAYNSCFINYIALRKLRMPPRHRDTFHRRMQAFVALVEGKPYSMTLNKLIRPHETNADFSGFFCSELVAAALKASGLIHEATAASSFWPGSFGVGGDVDKELSLRDAYLEREVVIDCRVLEIALANNDVGGRAGAAGGRGAGTVVHHP</sequence>
<dbReference type="RefSeq" id="XP_008873665.1">
    <property type="nucleotide sequence ID" value="XM_008875443.1"/>
</dbReference>
<reference evidence="3" key="1">
    <citation type="submission" date="2013-12" db="EMBL/GenBank/DDBJ databases">
        <title>The Genome Sequence of Aphanomyces invadans NJM9701.</title>
        <authorList>
            <consortium name="The Broad Institute Genomics Platform"/>
            <person name="Russ C."/>
            <person name="Tyler B."/>
            <person name="van West P."/>
            <person name="Dieguez-Uribeondo J."/>
            <person name="Young S.K."/>
            <person name="Zeng Q."/>
            <person name="Gargeya S."/>
            <person name="Fitzgerald M."/>
            <person name="Abouelleil A."/>
            <person name="Alvarado L."/>
            <person name="Chapman S.B."/>
            <person name="Gainer-Dewar J."/>
            <person name="Goldberg J."/>
            <person name="Griggs A."/>
            <person name="Gujja S."/>
            <person name="Hansen M."/>
            <person name="Howarth C."/>
            <person name="Imamovic A."/>
            <person name="Ireland A."/>
            <person name="Larimer J."/>
            <person name="McCowan C."/>
            <person name="Murphy C."/>
            <person name="Pearson M."/>
            <person name="Poon T.W."/>
            <person name="Priest M."/>
            <person name="Roberts A."/>
            <person name="Saif S."/>
            <person name="Shea T."/>
            <person name="Sykes S."/>
            <person name="Wortman J."/>
            <person name="Nusbaum C."/>
            <person name="Birren B."/>
        </authorList>
    </citation>
    <scope>NUCLEOTIDE SEQUENCE [LARGE SCALE GENOMIC DNA]</scope>
    <source>
        <strain evidence="3">NJM9701</strain>
    </source>
</reference>
<dbReference type="CDD" id="cd06093">
    <property type="entry name" value="PX_domain"/>
    <property type="match status" value="1"/>
</dbReference>
<dbReference type="InterPro" id="IPR001683">
    <property type="entry name" value="PX_dom"/>
</dbReference>
<dbReference type="SMART" id="SM00312">
    <property type="entry name" value="PX"/>
    <property type="match status" value="1"/>
</dbReference>
<dbReference type="PANTHER" id="PTHR47112">
    <property type="entry name" value="PX DOMAIN-CONTAINING PROTEIN"/>
    <property type="match status" value="1"/>
</dbReference>
<organism evidence="3">
    <name type="scientific">Aphanomyces invadans</name>
    <dbReference type="NCBI Taxonomy" id="157072"/>
    <lineage>
        <taxon>Eukaryota</taxon>
        <taxon>Sar</taxon>
        <taxon>Stramenopiles</taxon>
        <taxon>Oomycota</taxon>
        <taxon>Saprolegniomycetes</taxon>
        <taxon>Saprolegniales</taxon>
        <taxon>Verrucalvaceae</taxon>
        <taxon>Aphanomyces</taxon>
    </lineage>
</organism>
<dbReference type="VEuPathDB" id="FungiDB:H310_09386"/>
<dbReference type="Gene3D" id="3.90.1720.10">
    <property type="entry name" value="endopeptidase domain like (from Nostoc punctiforme)"/>
    <property type="match status" value="1"/>
</dbReference>
<feature type="domain" description="PX" evidence="2">
    <location>
        <begin position="337"/>
        <end position="450"/>
    </location>
</feature>